<keyword evidence="1" id="KW-0472">Membrane</keyword>
<keyword evidence="1" id="KW-1133">Transmembrane helix</keyword>
<accession>W8F0A3</accession>
<organism evidence="2 3">
    <name type="scientific">Hymenobacter swuensis DY53</name>
    <dbReference type="NCBI Taxonomy" id="1227739"/>
    <lineage>
        <taxon>Bacteria</taxon>
        <taxon>Pseudomonadati</taxon>
        <taxon>Bacteroidota</taxon>
        <taxon>Cytophagia</taxon>
        <taxon>Cytophagales</taxon>
        <taxon>Hymenobacteraceae</taxon>
        <taxon>Hymenobacter</taxon>
    </lineage>
</organism>
<reference evidence="2 3" key="1">
    <citation type="submission" date="2014-01" db="EMBL/GenBank/DDBJ databases">
        <title>Complete genome sequence of ionizing-radiation resistance bacterium Hymenobacter swuensis DY53.</title>
        <authorList>
            <person name="Jung J.-H."/>
            <person name="Jeong S.-W."/>
            <person name="Joe M.-H."/>
            <person name="Cho y.-j."/>
            <person name="Kim M.-K."/>
            <person name="Lim S.-Y."/>
        </authorList>
    </citation>
    <scope>NUCLEOTIDE SEQUENCE [LARGE SCALE GENOMIC DNA]</scope>
    <source>
        <strain evidence="2 3">DY53</strain>
    </source>
</reference>
<evidence type="ECO:0000313" key="3">
    <source>
        <dbReference type="Proteomes" id="UP000019423"/>
    </source>
</evidence>
<keyword evidence="3" id="KW-1185">Reference proteome</keyword>
<sequence>MYIRYRSSSEVELGQVLLLNAVIVVLIVPILLMVVWVLYSSVLRLL</sequence>
<gene>
    <name evidence="2" type="ORF">Hsw_2738</name>
</gene>
<dbReference type="KEGG" id="hsw:Hsw_2738"/>
<dbReference type="HOGENOM" id="CLU_3184635_0_0_10"/>
<evidence type="ECO:0000256" key="1">
    <source>
        <dbReference type="SAM" id="Phobius"/>
    </source>
</evidence>
<dbReference type="AlphaFoldDB" id="W8F0A3"/>
<keyword evidence="1" id="KW-0812">Transmembrane</keyword>
<name>W8F0A3_9BACT</name>
<dbReference type="EMBL" id="CP007145">
    <property type="protein sequence ID" value="AHJ98333.1"/>
    <property type="molecule type" value="Genomic_DNA"/>
</dbReference>
<protein>
    <submittedName>
        <fullName evidence="2">Uncharacterized protein</fullName>
    </submittedName>
</protein>
<dbReference type="Proteomes" id="UP000019423">
    <property type="component" value="Chromosome"/>
</dbReference>
<evidence type="ECO:0000313" key="2">
    <source>
        <dbReference type="EMBL" id="AHJ98333.1"/>
    </source>
</evidence>
<dbReference type="PATRIC" id="fig|1227739.3.peg.2925"/>
<proteinExistence type="predicted"/>
<feature type="transmembrane region" description="Helical" evidence="1">
    <location>
        <begin position="16"/>
        <end position="39"/>
    </location>
</feature>